<accession>A0A3B0XJI9</accession>
<evidence type="ECO:0000259" key="1">
    <source>
        <dbReference type="Pfam" id="PF07791"/>
    </source>
</evidence>
<dbReference type="AlphaFoldDB" id="A0A3B0XJI9"/>
<dbReference type="Pfam" id="PF07791">
    <property type="entry name" value="Imm11"/>
    <property type="match status" value="1"/>
</dbReference>
<dbReference type="InterPro" id="IPR012433">
    <property type="entry name" value="Imm11"/>
</dbReference>
<sequence>MLQAEYYVLMRENNDNYPLFSWDQRRGDYCQGKPAEFKDSIKMLLGDPLSPNFEYVDFHKAPEFFISPRVAEVLAPLEIYGIQLVPAEVRNPLDPFSEIKKYCFLHIWNRIHCLDEENSEMQMNRAKTRIFSIDKLELDEKVLSMFELRKRLIFELSERTSVVLFHQTIKETIMNLNPKGFRFVPATDWYSDIVFS</sequence>
<feature type="domain" description="Immunity MXAN-0049 protein" evidence="1">
    <location>
        <begin position="60"/>
        <end position="187"/>
    </location>
</feature>
<dbReference type="EMBL" id="UOFG01000229">
    <property type="protein sequence ID" value="VAW64393.1"/>
    <property type="molecule type" value="Genomic_DNA"/>
</dbReference>
<organism evidence="2">
    <name type="scientific">hydrothermal vent metagenome</name>
    <dbReference type="NCBI Taxonomy" id="652676"/>
    <lineage>
        <taxon>unclassified sequences</taxon>
        <taxon>metagenomes</taxon>
        <taxon>ecological metagenomes</taxon>
    </lineage>
</organism>
<protein>
    <recommendedName>
        <fullName evidence="1">Immunity MXAN-0049 protein domain-containing protein</fullName>
    </recommendedName>
</protein>
<reference evidence="2" key="1">
    <citation type="submission" date="2018-06" db="EMBL/GenBank/DDBJ databases">
        <authorList>
            <person name="Zhirakovskaya E."/>
        </authorList>
    </citation>
    <scope>NUCLEOTIDE SEQUENCE</scope>
</reference>
<name>A0A3B0XJI9_9ZZZZ</name>
<evidence type="ECO:0000313" key="2">
    <source>
        <dbReference type="EMBL" id="VAW64393.1"/>
    </source>
</evidence>
<proteinExistence type="predicted"/>
<gene>
    <name evidence="2" type="ORF">MNBD_GAMMA11-3266</name>
</gene>